<dbReference type="GO" id="GO:0001681">
    <property type="term" value="F:sialate O-acetylesterase activity"/>
    <property type="evidence" value="ECO:0007669"/>
    <property type="project" value="InterPro"/>
</dbReference>
<protein>
    <submittedName>
        <fullName evidence="4">Sialic acid-specific 9-O-acetylesterase</fullName>
    </submittedName>
</protein>
<evidence type="ECO:0000313" key="5">
    <source>
        <dbReference type="Proteomes" id="UP001193389"/>
    </source>
</evidence>
<dbReference type="PANTHER" id="PTHR22901:SF0">
    <property type="entry name" value="SIALATE O-ACETYLESTERASE"/>
    <property type="match status" value="1"/>
</dbReference>
<dbReference type="InterPro" id="IPR036514">
    <property type="entry name" value="SGNH_hydro_sf"/>
</dbReference>
<evidence type="ECO:0000313" key="4">
    <source>
        <dbReference type="EMBL" id="BBE20174.1"/>
    </source>
</evidence>
<dbReference type="GO" id="GO:0005975">
    <property type="term" value="P:carbohydrate metabolic process"/>
    <property type="evidence" value="ECO:0007669"/>
    <property type="project" value="TreeGrafter"/>
</dbReference>
<dbReference type="InterPro" id="IPR013830">
    <property type="entry name" value="SGNH_hydro"/>
</dbReference>
<evidence type="ECO:0000259" key="2">
    <source>
        <dbReference type="Pfam" id="PF03629"/>
    </source>
</evidence>
<organism evidence="4 5">
    <name type="scientific">Aquipluma nitroreducens</name>
    <dbReference type="NCBI Taxonomy" id="2010828"/>
    <lineage>
        <taxon>Bacteria</taxon>
        <taxon>Pseudomonadati</taxon>
        <taxon>Bacteroidota</taxon>
        <taxon>Bacteroidia</taxon>
        <taxon>Marinilabiliales</taxon>
        <taxon>Prolixibacteraceae</taxon>
        <taxon>Aquipluma</taxon>
    </lineage>
</organism>
<dbReference type="PANTHER" id="PTHR22901">
    <property type="entry name" value="SIALATE O-ACETYLESTERASE"/>
    <property type="match status" value="1"/>
</dbReference>
<feature type="domain" description="Sialate O-acetylesterase" evidence="2">
    <location>
        <begin position="474"/>
        <end position="575"/>
    </location>
</feature>
<dbReference type="Pfam" id="PF03629">
    <property type="entry name" value="SASA"/>
    <property type="match status" value="1"/>
</dbReference>
<dbReference type="KEGG" id="anf:AQPE_4365"/>
<dbReference type="InterPro" id="IPR005181">
    <property type="entry name" value="SASA"/>
</dbReference>
<proteinExistence type="predicted"/>
<sequence length="689" mass="77513">MGNTIIGFSQPSDQKIRVASIGDSVTKGYGLKNPESQSYPAQLQTLLGSSYQVENFGVSGTTLLSKGHRPYVLTDEYQRALAFKPQIVIIHLGLNDTDPRNWPNYRDDFIPDYLKLIHSFQSLDGKSPKIFICRMTPIFNAHPRFKSGTRDWFWQIQEKIEQIAKTAQVGLIDLHTPLYSRPDLFKDAIHPDQTGAGIIAKTVFQHITGNFGGLQLAPVFMNHMVLQQKSKIHVWGKANSGSEIVGEFNHQIEKCIVGESGDWSLTFNPAPAGGPYTLKVNSGNQQSVLLNDILVGEIWICAGQSNMEFQLKDAATASSDLPKVANPNLRFYQLKGIVRPDDTKWDSLSLERINKLDFFEGNWEKCNPENSGNFSAIGYYFGKMLNENLNVPVGIIQVSVGGAPIEAFIDRKTLEFDPNLVDVLTNWKQNDFIMDWCRDRAKLNISLSKNELQRHPFEPAYIYESGIQVLAGMPVSGVIWYQGESNAHNAEHYKNAFPALVNSWRSSFNNPEMPFYFAQLSSLNRPSWPYFRNIQRQLSLSVPNTAMVVTSDLGDSLNVHPKRKREVGERFAKLALAKVYGQKLEYSGPEVLGFKQIGEVIRIQFNHASQLKTSDGMPLREFEIAGRDGIFELVNASVNGKEIIIQTQIKNVQKIRYGWNPFSRGNLVNEAGLPASTFEMEIDKNILIK</sequence>
<name>A0A5K7SG33_9BACT</name>
<keyword evidence="1" id="KW-0378">Hydrolase</keyword>
<evidence type="ECO:0000259" key="3">
    <source>
        <dbReference type="Pfam" id="PF13472"/>
    </source>
</evidence>
<dbReference type="SUPFAM" id="SSF52266">
    <property type="entry name" value="SGNH hydrolase"/>
    <property type="match status" value="2"/>
</dbReference>
<feature type="domain" description="SGNH hydrolase-type esterase" evidence="3">
    <location>
        <begin position="21"/>
        <end position="196"/>
    </location>
</feature>
<keyword evidence="5" id="KW-1185">Reference proteome</keyword>
<dbReference type="EMBL" id="AP018694">
    <property type="protein sequence ID" value="BBE20174.1"/>
    <property type="molecule type" value="Genomic_DNA"/>
</dbReference>
<dbReference type="InterPro" id="IPR039329">
    <property type="entry name" value="SIAE"/>
</dbReference>
<evidence type="ECO:0000256" key="1">
    <source>
        <dbReference type="ARBA" id="ARBA00022801"/>
    </source>
</evidence>
<dbReference type="Gene3D" id="3.40.50.1110">
    <property type="entry name" value="SGNH hydrolase"/>
    <property type="match status" value="2"/>
</dbReference>
<accession>A0A5K7SG33</accession>
<dbReference type="Proteomes" id="UP001193389">
    <property type="component" value="Chromosome"/>
</dbReference>
<reference evidence="4" key="1">
    <citation type="journal article" date="2020" name="Int. J. Syst. Evol. Microbiol.">
        <title>Aquipluma nitroreducens gen. nov. sp. nov., a novel facultatively anaerobic bacterium isolated from a freshwater lake.</title>
        <authorList>
            <person name="Watanabe M."/>
            <person name="Kojima H."/>
            <person name="Fukui M."/>
        </authorList>
    </citation>
    <scope>NUCLEOTIDE SEQUENCE</scope>
    <source>
        <strain evidence="4">MeG22</strain>
    </source>
</reference>
<dbReference type="Pfam" id="PF13472">
    <property type="entry name" value="Lipase_GDSL_2"/>
    <property type="match status" value="1"/>
</dbReference>
<dbReference type="AlphaFoldDB" id="A0A5K7SG33"/>
<gene>
    <name evidence="4" type="ORF">AQPE_4365</name>
</gene>